<dbReference type="NCBIfam" id="NF000582">
    <property type="entry name" value="PRK00006.1"/>
    <property type="match status" value="1"/>
</dbReference>
<comment type="function">
    <text evidence="10">Involved in unsaturated fatty acids biosynthesis. Catalyzes the dehydration of short chain beta-hydroxyacyl-ACPs and long chain saturated and unsaturated beta-hydroxyacyl-ACPs.</text>
</comment>
<evidence type="ECO:0000256" key="3">
    <source>
        <dbReference type="ARBA" id="ARBA00009174"/>
    </source>
</evidence>
<dbReference type="GO" id="GO:0005737">
    <property type="term" value="C:cytoplasm"/>
    <property type="evidence" value="ECO:0007669"/>
    <property type="project" value="UniProtKB-SubCell"/>
</dbReference>
<keyword evidence="8" id="KW-0443">Lipid metabolism</keyword>
<comment type="caution">
    <text evidence="11">The sequence shown here is derived from an EMBL/GenBank/DDBJ whole genome shotgun (WGS) entry which is preliminary data.</text>
</comment>
<reference evidence="11 12" key="1">
    <citation type="journal article" date="2019" name="Environ. Microbiol.">
        <title>An active ?-lactamase is a part of an orchestrated cell wall stress resistance network of Bacillus subtilis and related rhizosphere species.</title>
        <authorList>
            <person name="Bucher T."/>
            <person name="Keren-Paz A."/>
            <person name="Hausser J."/>
            <person name="Olender T."/>
            <person name="Cytryn E."/>
            <person name="Kolodkin-Gal I."/>
        </authorList>
    </citation>
    <scope>NUCLEOTIDE SEQUENCE [LARGE SCALE GENOMIC DNA]</scope>
    <source>
        <strain evidence="11 12">I186</strain>
    </source>
</reference>
<dbReference type="Proteomes" id="UP000305524">
    <property type="component" value="Unassembled WGS sequence"/>
</dbReference>
<keyword evidence="9 11" id="KW-0456">Lyase</keyword>
<evidence type="ECO:0000256" key="7">
    <source>
        <dbReference type="ARBA" id="ARBA00022556"/>
    </source>
</evidence>
<evidence type="ECO:0000256" key="5">
    <source>
        <dbReference type="ARBA" id="ARBA00022490"/>
    </source>
</evidence>
<organism evidence="11 12">
    <name type="scientific">Bacillus mycoides</name>
    <dbReference type="NCBI Taxonomy" id="1405"/>
    <lineage>
        <taxon>Bacteria</taxon>
        <taxon>Bacillati</taxon>
        <taxon>Bacillota</taxon>
        <taxon>Bacilli</taxon>
        <taxon>Bacillales</taxon>
        <taxon>Bacillaceae</taxon>
        <taxon>Bacillus</taxon>
        <taxon>Bacillus cereus group</taxon>
    </lineage>
</organism>
<dbReference type="AlphaFoldDB" id="A0A1C3THJ2"/>
<comment type="subcellular location">
    <subcellularLocation>
        <location evidence="2">Cytoplasm</location>
    </subcellularLocation>
</comment>
<evidence type="ECO:0000256" key="8">
    <source>
        <dbReference type="ARBA" id="ARBA00023098"/>
    </source>
</evidence>
<gene>
    <name evidence="11" type="primary">fabZ</name>
    <name evidence="11" type="ORF">FC701_10520</name>
</gene>
<dbReference type="EC" id="4.2.1.59" evidence="4"/>
<keyword evidence="6" id="KW-0444">Lipid biosynthesis</keyword>
<sequence length="161" mass="17750">MRPVLNADQIRNILPHKWPFLFLDKVIQLEPGKSGIGIKNVTVSEPFFEGHFPNESIMPGVLIIEALAQMTAVVYVTGELAKIDAHGAFSPKIDPSSYVGYLVSVRNMKFLKPVVPGDQLELHVQIGRSLGLISQVEITAYVDKKKVATGSIQVSKRVEEI</sequence>
<evidence type="ECO:0000256" key="4">
    <source>
        <dbReference type="ARBA" id="ARBA00013167"/>
    </source>
</evidence>
<dbReference type="GO" id="GO:0009245">
    <property type="term" value="P:lipid A biosynthetic process"/>
    <property type="evidence" value="ECO:0007669"/>
    <property type="project" value="UniProtKB-KW"/>
</dbReference>
<dbReference type="Pfam" id="PF07977">
    <property type="entry name" value="FabA"/>
    <property type="match status" value="1"/>
</dbReference>
<evidence type="ECO:0000256" key="1">
    <source>
        <dbReference type="ARBA" id="ARBA00001055"/>
    </source>
</evidence>
<dbReference type="Gene3D" id="3.10.129.10">
    <property type="entry name" value="Hotdog Thioesterase"/>
    <property type="match status" value="1"/>
</dbReference>
<keyword evidence="5" id="KW-0963">Cytoplasm</keyword>
<dbReference type="InterPro" id="IPR029069">
    <property type="entry name" value="HotDog_dom_sf"/>
</dbReference>
<dbReference type="GO" id="GO:0016020">
    <property type="term" value="C:membrane"/>
    <property type="evidence" value="ECO:0007669"/>
    <property type="project" value="GOC"/>
</dbReference>
<dbReference type="PANTHER" id="PTHR30272:SF1">
    <property type="entry name" value="3-HYDROXYACYL-[ACYL-CARRIER-PROTEIN] DEHYDRATASE"/>
    <property type="match status" value="1"/>
</dbReference>
<evidence type="ECO:0000256" key="2">
    <source>
        <dbReference type="ARBA" id="ARBA00004496"/>
    </source>
</evidence>
<dbReference type="InterPro" id="IPR013114">
    <property type="entry name" value="FabA_FabZ"/>
</dbReference>
<keyword evidence="7" id="KW-0441">Lipid A biosynthesis</keyword>
<dbReference type="PANTHER" id="PTHR30272">
    <property type="entry name" value="3-HYDROXYACYL-[ACYL-CARRIER-PROTEIN] DEHYDRATASE"/>
    <property type="match status" value="1"/>
</dbReference>
<comment type="similarity">
    <text evidence="3">Belongs to the thioester dehydratase family. FabZ subfamily.</text>
</comment>
<dbReference type="RefSeq" id="WP_088040700.1">
    <property type="nucleotide sequence ID" value="NZ_FLZU01000030.1"/>
</dbReference>
<accession>A0A1C3THJ2</accession>
<evidence type="ECO:0000256" key="6">
    <source>
        <dbReference type="ARBA" id="ARBA00022516"/>
    </source>
</evidence>
<proteinExistence type="inferred from homology"/>
<evidence type="ECO:0000256" key="10">
    <source>
        <dbReference type="ARBA" id="ARBA00025049"/>
    </source>
</evidence>
<dbReference type="GO" id="GO:0019171">
    <property type="term" value="F:(3R)-hydroxyacyl-[acyl-carrier-protein] dehydratase activity"/>
    <property type="evidence" value="ECO:0007669"/>
    <property type="project" value="UniProtKB-EC"/>
</dbReference>
<name>A0A1C3THJ2_BACMY</name>
<evidence type="ECO:0000313" key="11">
    <source>
        <dbReference type="EMBL" id="TKI85321.1"/>
    </source>
</evidence>
<evidence type="ECO:0000313" key="12">
    <source>
        <dbReference type="Proteomes" id="UP000305524"/>
    </source>
</evidence>
<dbReference type="SUPFAM" id="SSF54637">
    <property type="entry name" value="Thioesterase/thiol ester dehydrase-isomerase"/>
    <property type="match status" value="1"/>
</dbReference>
<dbReference type="EMBL" id="SZOD01000211">
    <property type="protein sequence ID" value="TKI85321.1"/>
    <property type="molecule type" value="Genomic_DNA"/>
</dbReference>
<dbReference type="CDD" id="cd01288">
    <property type="entry name" value="FabZ"/>
    <property type="match status" value="1"/>
</dbReference>
<protein>
    <recommendedName>
        <fullName evidence="4">3-hydroxyacyl-[acyl-carrier-protein] dehydratase</fullName>
        <ecNumber evidence="4">4.2.1.59</ecNumber>
    </recommendedName>
</protein>
<evidence type="ECO:0000256" key="9">
    <source>
        <dbReference type="ARBA" id="ARBA00023239"/>
    </source>
</evidence>
<comment type="catalytic activity">
    <reaction evidence="1">
        <text>a (3R)-hydroxyacyl-[ACP] = a (2E)-enoyl-[ACP] + H2O</text>
        <dbReference type="Rhea" id="RHEA:13097"/>
        <dbReference type="Rhea" id="RHEA-COMP:9925"/>
        <dbReference type="Rhea" id="RHEA-COMP:9945"/>
        <dbReference type="ChEBI" id="CHEBI:15377"/>
        <dbReference type="ChEBI" id="CHEBI:78784"/>
        <dbReference type="ChEBI" id="CHEBI:78827"/>
        <dbReference type="EC" id="4.2.1.59"/>
    </reaction>
</comment>
<dbReference type="FunFam" id="3.10.129.10:FF:000001">
    <property type="entry name" value="3-hydroxyacyl-[acyl-carrier-protein] dehydratase FabZ"/>
    <property type="match status" value="1"/>
</dbReference>